<feature type="region of interest" description="Disordered" evidence="1">
    <location>
        <begin position="25"/>
        <end position="51"/>
    </location>
</feature>
<protein>
    <submittedName>
        <fullName evidence="2">Uncharacterized protein</fullName>
    </submittedName>
</protein>
<feature type="compositionally biased region" description="Basic residues" evidence="1">
    <location>
        <begin position="82"/>
        <end position="92"/>
    </location>
</feature>
<dbReference type="Proteomes" id="UP000030758">
    <property type="component" value="Unassembled WGS sequence"/>
</dbReference>
<feature type="compositionally biased region" description="Polar residues" evidence="1">
    <location>
        <begin position="70"/>
        <end position="81"/>
    </location>
</feature>
<proteinExistence type="predicted"/>
<feature type="non-terminal residue" evidence="2">
    <location>
        <position position="1"/>
    </location>
</feature>
<feature type="non-terminal residue" evidence="2">
    <location>
        <position position="92"/>
    </location>
</feature>
<name>A0A085N703_9BILA</name>
<dbReference type="EMBL" id="KL367541">
    <property type="protein sequence ID" value="KFD65249.1"/>
    <property type="molecule type" value="Genomic_DNA"/>
</dbReference>
<evidence type="ECO:0000256" key="1">
    <source>
        <dbReference type="SAM" id="MobiDB-lite"/>
    </source>
</evidence>
<dbReference type="AlphaFoldDB" id="A0A085N703"/>
<reference evidence="2" key="1">
    <citation type="journal article" date="2014" name="Nat. Genet.">
        <title>Genome and transcriptome of the porcine whipworm Trichuris suis.</title>
        <authorList>
            <person name="Jex A.R."/>
            <person name="Nejsum P."/>
            <person name="Schwarz E.M."/>
            <person name="Hu L."/>
            <person name="Young N.D."/>
            <person name="Hall R.S."/>
            <person name="Korhonen P.K."/>
            <person name="Liao S."/>
            <person name="Thamsborg S."/>
            <person name="Xia J."/>
            <person name="Xu P."/>
            <person name="Wang S."/>
            <person name="Scheerlinck J.P."/>
            <person name="Hofmann A."/>
            <person name="Sternberg P.W."/>
            <person name="Wang J."/>
            <person name="Gasser R.B."/>
        </authorList>
    </citation>
    <scope>NUCLEOTIDE SEQUENCE [LARGE SCALE GENOMIC DNA]</scope>
    <source>
        <strain evidence="2">DCEP-RM93F</strain>
    </source>
</reference>
<sequence length="92" mass="9808">VLSSPPRDLAGLRLCSLLIGFRGRSNRSRRAAATSSSEVLDGSDRSSEGGIATAEVTTSALMGQWASARKATSANEWSFSHSRQRTLKGGRR</sequence>
<gene>
    <name evidence="2" type="ORF">M514_22527</name>
</gene>
<evidence type="ECO:0000313" key="2">
    <source>
        <dbReference type="EMBL" id="KFD65249.1"/>
    </source>
</evidence>
<organism evidence="2">
    <name type="scientific">Trichuris suis</name>
    <name type="common">pig whipworm</name>
    <dbReference type="NCBI Taxonomy" id="68888"/>
    <lineage>
        <taxon>Eukaryota</taxon>
        <taxon>Metazoa</taxon>
        <taxon>Ecdysozoa</taxon>
        <taxon>Nematoda</taxon>
        <taxon>Enoplea</taxon>
        <taxon>Dorylaimia</taxon>
        <taxon>Trichinellida</taxon>
        <taxon>Trichuridae</taxon>
        <taxon>Trichuris</taxon>
    </lineage>
</organism>
<accession>A0A085N703</accession>
<feature type="region of interest" description="Disordered" evidence="1">
    <location>
        <begin position="70"/>
        <end position="92"/>
    </location>
</feature>